<dbReference type="InterPro" id="IPR009297">
    <property type="entry name" value="DUF952"/>
</dbReference>
<proteinExistence type="predicted"/>
<gene>
    <name evidence="1" type="ordered locus">PCC7424_1066</name>
</gene>
<dbReference type="SUPFAM" id="SSF56399">
    <property type="entry name" value="ADP-ribosylation"/>
    <property type="match status" value="1"/>
</dbReference>
<accession>B7KJS1</accession>
<organism evidence="1 2">
    <name type="scientific">Gloeothece citriformis (strain PCC 7424)</name>
    <name type="common">Cyanothece sp. (strain PCC 7424)</name>
    <dbReference type="NCBI Taxonomy" id="65393"/>
    <lineage>
        <taxon>Bacteria</taxon>
        <taxon>Bacillati</taxon>
        <taxon>Cyanobacteriota</taxon>
        <taxon>Cyanophyceae</taxon>
        <taxon>Oscillatoriophycideae</taxon>
        <taxon>Chroococcales</taxon>
        <taxon>Aphanothecaceae</taxon>
        <taxon>Gloeothece</taxon>
        <taxon>Gloeothece citriformis</taxon>
    </lineage>
</organism>
<evidence type="ECO:0008006" key="3">
    <source>
        <dbReference type="Google" id="ProtNLM"/>
    </source>
</evidence>
<protein>
    <recommendedName>
        <fullName evidence="3">Glutathione S-transferase domain protein</fullName>
    </recommendedName>
</protein>
<dbReference type="KEGG" id="cyc:PCC7424_1066"/>
<keyword evidence="2" id="KW-1185">Reference proteome</keyword>
<name>B7KJS1_GLOC7</name>
<evidence type="ECO:0000313" key="1">
    <source>
        <dbReference type="EMBL" id="ACK69520.1"/>
    </source>
</evidence>
<dbReference type="AlphaFoldDB" id="B7KJS1"/>
<dbReference type="PANTHER" id="PTHR34129:SF1">
    <property type="entry name" value="DUF952 DOMAIN-CONTAINING PROTEIN"/>
    <property type="match status" value="1"/>
</dbReference>
<evidence type="ECO:0000313" key="2">
    <source>
        <dbReference type="Proteomes" id="UP000002384"/>
    </source>
</evidence>
<dbReference type="PANTHER" id="PTHR34129">
    <property type="entry name" value="BLR1139 PROTEIN"/>
    <property type="match status" value="1"/>
</dbReference>
<dbReference type="eggNOG" id="COG3502">
    <property type="taxonomic scope" value="Bacteria"/>
</dbReference>
<dbReference type="EMBL" id="CP001291">
    <property type="protein sequence ID" value="ACK69520.1"/>
    <property type="molecule type" value="Genomic_DNA"/>
</dbReference>
<dbReference type="Proteomes" id="UP000002384">
    <property type="component" value="Chromosome"/>
</dbReference>
<dbReference type="RefSeq" id="WP_012598466.1">
    <property type="nucleotide sequence ID" value="NC_011729.1"/>
</dbReference>
<dbReference type="OrthoDB" id="5638018at2"/>
<dbReference type="Gene3D" id="3.20.170.20">
    <property type="entry name" value="Protein of unknown function DUF952"/>
    <property type="match status" value="1"/>
</dbReference>
<dbReference type="HOGENOM" id="CLU_129452_1_2_3"/>
<sequence>MIFHITTEEKWQKAVNVGEYRAESLATEGFIHCSTREQVIKVANAFYRGQSKLIVLSIIAEKLTSEVKWESPAHISTESSIEFNELFPHVYGAINLDAVVSQVPLICNSEGLFLDF</sequence>
<dbReference type="Pfam" id="PF06108">
    <property type="entry name" value="DUF952"/>
    <property type="match status" value="1"/>
</dbReference>
<reference evidence="2" key="1">
    <citation type="journal article" date="2011" name="MBio">
        <title>Novel metabolic attributes of the genus Cyanothece, comprising a group of unicellular nitrogen-fixing Cyanobacteria.</title>
        <authorList>
            <person name="Bandyopadhyay A."/>
            <person name="Elvitigala T."/>
            <person name="Welsh E."/>
            <person name="Stockel J."/>
            <person name="Liberton M."/>
            <person name="Min H."/>
            <person name="Sherman L.A."/>
            <person name="Pakrasi H.B."/>
        </authorList>
    </citation>
    <scope>NUCLEOTIDE SEQUENCE [LARGE SCALE GENOMIC DNA]</scope>
    <source>
        <strain evidence="2">PCC 7424</strain>
    </source>
</reference>